<feature type="transmembrane region" description="Helical" evidence="1">
    <location>
        <begin position="54"/>
        <end position="73"/>
    </location>
</feature>
<feature type="transmembrane region" description="Helical" evidence="1">
    <location>
        <begin position="125"/>
        <end position="148"/>
    </location>
</feature>
<evidence type="ECO:0000256" key="1">
    <source>
        <dbReference type="SAM" id="Phobius"/>
    </source>
</evidence>
<comment type="caution">
    <text evidence="2">The sequence shown here is derived from an EMBL/GenBank/DDBJ whole genome shotgun (WGS) entry which is preliminary data.</text>
</comment>
<accession>A0A8J2K835</accession>
<keyword evidence="1" id="KW-1133">Transmembrane helix</keyword>
<evidence type="ECO:0000313" key="3">
    <source>
        <dbReference type="Proteomes" id="UP000708208"/>
    </source>
</evidence>
<evidence type="ECO:0000313" key="2">
    <source>
        <dbReference type="EMBL" id="CAG7730111.1"/>
    </source>
</evidence>
<keyword evidence="1" id="KW-0812">Transmembrane</keyword>
<proteinExistence type="predicted"/>
<sequence length="161" mass="18214">SDQKSYEPSIQKNRPTLYFIGICLISAVESQPIFEPRHTRGLSWPRPVNGCVGIVIGVLQFILSVLSIGTFYCPYHCTKRAFSTSLLFCHFLFTTLAVVVLVVLFNMAHSLPDIKTELVRPESFYAVVVVFIIEVIFLLFSVIVLGLVTRKLVEPEQDFEE</sequence>
<dbReference type="EMBL" id="CAJVCH010189122">
    <property type="protein sequence ID" value="CAG7730111.1"/>
    <property type="molecule type" value="Genomic_DNA"/>
</dbReference>
<gene>
    <name evidence="2" type="ORF">AFUS01_LOCUS18782</name>
</gene>
<feature type="transmembrane region" description="Helical" evidence="1">
    <location>
        <begin position="85"/>
        <end position="105"/>
    </location>
</feature>
<dbReference type="Proteomes" id="UP000708208">
    <property type="component" value="Unassembled WGS sequence"/>
</dbReference>
<dbReference type="AlphaFoldDB" id="A0A8J2K835"/>
<protein>
    <submittedName>
        <fullName evidence="2">Uncharacterized protein</fullName>
    </submittedName>
</protein>
<reference evidence="2" key="1">
    <citation type="submission" date="2021-06" db="EMBL/GenBank/DDBJ databases">
        <authorList>
            <person name="Hodson N. C."/>
            <person name="Mongue J. A."/>
            <person name="Jaron S. K."/>
        </authorList>
    </citation>
    <scope>NUCLEOTIDE SEQUENCE</scope>
</reference>
<organism evidence="2 3">
    <name type="scientific">Allacma fusca</name>
    <dbReference type="NCBI Taxonomy" id="39272"/>
    <lineage>
        <taxon>Eukaryota</taxon>
        <taxon>Metazoa</taxon>
        <taxon>Ecdysozoa</taxon>
        <taxon>Arthropoda</taxon>
        <taxon>Hexapoda</taxon>
        <taxon>Collembola</taxon>
        <taxon>Symphypleona</taxon>
        <taxon>Sminthuridae</taxon>
        <taxon>Allacma</taxon>
    </lineage>
</organism>
<name>A0A8J2K835_9HEXA</name>
<feature type="non-terminal residue" evidence="2">
    <location>
        <position position="1"/>
    </location>
</feature>
<keyword evidence="1" id="KW-0472">Membrane</keyword>
<keyword evidence="3" id="KW-1185">Reference proteome</keyword>